<evidence type="ECO:0000313" key="1">
    <source>
        <dbReference type="EMBL" id="BAU54894.1"/>
    </source>
</evidence>
<gene>
    <name evidence="1" type="ORF">MgSA37_03073</name>
</gene>
<dbReference type="InterPro" id="IPR050445">
    <property type="entry name" value="Bact_polysacc_biosynth/exp"/>
</dbReference>
<name>A0A0X8X7J5_9SPHI</name>
<dbReference type="PANTHER" id="PTHR32309">
    <property type="entry name" value="TYROSINE-PROTEIN KINASE"/>
    <property type="match status" value="1"/>
</dbReference>
<dbReference type="OrthoDB" id="781284at2"/>
<dbReference type="EMBL" id="AP017313">
    <property type="protein sequence ID" value="BAU54894.1"/>
    <property type="molecule type" value="Genomic_DNA"/>
</dbReference>
<organism evidence="1 2">
    <name type="scientific">Mucilaginibacter gotjawali</name>
    <dbReference type="NCBI Taxonomy" id="1550579"/>
    <lineage>
        <taxon>Bacteria</taxon>
        <taxon>Pseudomonadati</taxon>
        <taxon>Bacteroidota</taxon>
        <taxon>Sphingobacteriia</taxon>
        <taxon>Sphingobacteriales</taxon>
        <taxon>Sphingobacteriaceae</taxon>
        <taxon>Mucilaginibacter</taxon>
    </lineage>
</organism>
<dbReference type="GO" id="GO:0004713">
    <property type="term" value="F:protein tyrosine kinase activity"/>
    <property type="evidence" value="ECO:0007669"/>
    <property type="project" value="TreeGrafter"/>
</dbReference>
<protein>
    <submittedName>
        <fullName evidence="1">Uncharacterized protein</fullName>
    </submittedName>
</protein>
<dbReference type="GO" id="GO:0005886">
    <property type="term" value="C:plasma membrane"/>
    <property type="evidence" value="ECO:0007669"/>
    <property type="project" value="TreeGrafter"/>
</dbReference>
<evidence type="ECO:0000313" key="2">
    <source>
        <dbReference type="Proteomes" id="UP000218263"/>
    </source>
</evidence>
<sequence length="726" mass="81469">MKLIHYIKLLLKYTHWLILVPVICAATVFLLTKHSKKQYTSTTTLYTGVASGYSITTTEDQKLDYFGVNNAFDNLLASAKSRETMEEVAIRLLSEHLALKKPDPKVLDADGFIALKKVAGNDLLQKSKGMKDAQSIYDYLSYLHASKVDNIVAEILSKPGSFYSVDELKSNLVVTRISTSDMIQVVYSCSDPAVCQRTLELHSNIFIANYRRLKADQTLSAVQYFEAKLAEARAKLQGSENNIKQFGQQNRIINYYEQTRYIAQSKEELDKEIYAEKIAQKGSQRALDLVEKKLNSREKQITNSLDVIKLRQHLSDANANIERAKIYGNADKMNEYLAEAKKLEDSLKTASNQYMSLNYTLETVPRTSLVQQWVDNAVSLDKANAGLAVLNQQSDEYLKKFDQFAPLGSTLKRLDRQADIDEKEYLSILSGLNLARLRQSNLALNSNIAVQDKAYFPLQPLASTRALLIALSFFVGFLMVSSVVIARELMDSSIRSPERAAKIMNIPVAGISAIRSNARSLSYQPPLRSLLTERFVNAILPFISAGIEAHGKAQVSFITTKDNVFQTDDIKLLNEYLSSLYNNLVWVVPESLLPVFSAAVPAEALVGYLPAVAQLNSKIPDDLVNKDLSANRLILYVTPNLAKNSLPVSVARKSSLNLMVFNANDTWQPVDRDLLNKTRALTPDIPVYTWLTQTDESNLDGIIGEIPKRRSWLRKKVKKMLTLNLR</sequence>
<dbReference type="RefSeq" id="WP_096353012.1">
    <property type="nucleotide sequence ID" value="NZ_AP017313.1"/>
</dbReference>
<dbReference type="PANTHER" id="PTHR32309:SF13">
    <property type="entry name" value="FERRIC ENTEROBACTIN TRANSPORT PROTEIN FEPE"/>
    <property type="match status" value="1"/>
</dbReference>
<dbReference type="AlphaFoldDB" id="A0A0X8X7J5"/>
<dbReference type="Proteomes" id="UP000218263">
    <property type="component" value="Chromosome"/>
</dbReference>
<dbReference type="KEGG" id="mgot:MgSA37_03073"/>
<proteinExistence type="predicted"/>
<keyword evidence="2" id="KW-1185">Reference proteome</keyword>
<reference evidence="1 2" key="1">
    <citation type="submission" date="2015-12" db="EMBL/GenBank/DDBJ databases">
        <title>Genome sequence of Mucilaginibacter gotjawali.</title>
        <authorList>
            <person name="Lee J.S."/>
            <person name="Lee K.C."/>
            <person name="Kim K.K."/>
            <person name="Lee B.W."/>
        </authorList>
    </citation>
    <scope>NUCLEOTIDE SEQUENCE [LARGE SCALE GENOMIC DNA]</scope>
    <source>
        <strain evidence="1 2">SA3-7</strain>
    </source>
</reference>
<accession>A0A0X8X7J5</accession>